<dbReference type="InterPro" id="IPR037370">
    <property type="entry name" value="Pleckstrin"/>
</dbReference>
<accession>A0A8H7RYZ1</accession>
<feature type="compositionally biased region" description="Low complexity" evidence="1">
    <location>
        <begin position="174"/>
        <end position="191"/>
    </location>
</feature>
<dbReference type="InterPro" id="IPR001849">
    <property type="entry name" value="PH_domain"/>
</dbReference>
<dbReference type="InterPro" id="IPR011993">
    <property type="entry name" value="PH-like_dom_sf"/>
</dbReference>
<evidence type="ECO:0000313" key="4">
    <source>
        <dbReference type="Proteomes" id="UP000646827"/>
    </source>
</evidence>
<sequence length="442" mass="49359">MSFADLQSGWLHKLSWVNIHRSWKRRYFTLNEKELRYYKHQGDIRPTGIIDLKHYREISSCSTKYSQWSFRIESACRHHASHILAADTEDERDIWMERIRSHIHKQHKQHTSCTGSSGYHEYAVHASNFQRQQHHQQPGAPYQSTTTPLLNNESVLDKWLERLDLQDNNTNGTSKSSIASTSPPSSSSSSPGRPHVISTSLPKNYVNSQSAATVTGFDHARPLSPESPSSSIFTTGSSSVTLSPPNFGESTPLVTPLSTNKNNDNGDSSNNNNSASSSSSTSKASMLANAFAISARSRLKKRVTSSLSDQQQQQPQQPSSPRTSNETTTSTRSSIHQQNNSNEQYWSTSSSGLDIFHFEEDQTISNRPSSIGSTVTLPHIIDTTKFNNNQYHPTNNRSSIEFSTDIPPPFTAPPPQAPLPPPPRNNNIYRRLSTQTHQTTSL</sequence>
<feature type="region of interest" description="Disordered" evidence="1">
    <location>
        <begin position="218"/>
        <end position="281"/>
    </location>
</feature>
<proteinExistence type="predicted"/>
<reference evidence="3 4" key="1">
    <citation type="submission" date="2020-12" db="EMBL/GenBank/DDBJ databases">
        <title>Metabolic potential, ecology and presence of endohyphal bacteria is reflected in genomic diversity of Mucoromycotina.</title>
        <authorList>
            <person name="Muszewska A."/>
            <person name="Okrasinska A."/>
            <person name="Steczkiewicz K."/>
            <person name="Drgas O."/>
            <person name="Orlowska M."/>
            <person name="Perlinska-Lenart U."/>
            <person name="Aleksandrzak-Piekarczyk T."/>
            <person name="Szatraj K."/>
            <person name="Zielenkiewicz U."/>
            <person name="Pilsyk S."/>
            <person name="Malc E."/>
            <person name="Mieczkowski P."/>
            <person name="Kruszewska J.S."/>
            <person name="Biernat P."/>
            <person name="Pawlowska J."/>
        </authorList>
    </citation>
    <scope>NUCLEOTIDE SEQUENCE [LARGE SCALE GENOMIC DNA]</scope>
    <source>
        <strain evidence="3 4">CBS 142.35</strain>
    </source>
</reference>
<organism evidence="3 4">
    <name type="scientific">Circinella minor</name>
    <dbReference type="NCBI Taxonomy" id="1195481"/>
    <lineage>
        <taxon>Eukaryota</taxon>
        <taxon>Fungi</taxon>
        <taxon>Fungi incertae sedis</taxon>
        <taxon>Mucoromycota</taxon>
        <taxon>Mucoromycotina</taxon>
        <taxon>Mucoromycetes</taxon>
        <taxon>Mucorales</taxon>
        <taxon>Lichtheimiaceae</taxon>
        <taxon>Circinella</taxon>
    </lineage>
</organism>
<dbReference type="PANTHER" id="PTHR12092">
    <property type="entry name" value="PLECKSTRIN"/>
    <property type="match status" value="1"/>
</dbReference>
<dbReference type="AlphaFoldDB" id="A0A8H7RYZ1"/>
<name>A0A8H7RYZ1_9FUNG</name>
<dbReference type="PROSITE" id="PS50003">
    <property type="entry name" value="PH_DOMAIN"/>
    <property type="match status" value="1"/>
</dbReference>
<evidence type="ECO:0000256" key="1">
    <source>
        <dbReference type="SAM" id="MobiDB-lite"/>
    </source>
</evidence>
<dbReference type="Pfam" id="PF00169">
    <property type="entry name" value="PH"/>
    <property type="match status" value="1"/>
</dbReference>
<dbReference type="EMBL" id="JAEPRB010000234">
    <property type="protein sequence ID" value="KAG2218368.1"/>
    <property type="molecule type" value="Genomic_DNA"/>
</dbReference>
<protein>
    <recommendedName>
        <fullName evidence="2">PH domain-containing protein</fullName>
    </recommendedName>
</protein>
<feature type="compositionally biased region" description="Low complexity" evidence="1">
    <location>
        <begin position="305"/>
        <end position="334"/>
    </location>
</feature>
<feature type="region of interest" description="Disordered" evidence="1">
    <location>
        <begin position="166"/>
        <end position="204"/>
    </location>
</feature>
<keyword evidence="4" id="KW-1185">Reference proteome</keyword>
<comment type="caution">
    <text evidence="3">The sequence shown here is derived from an EMBL/GenBank/DDBJ whole genome shotgun (WGS) entry which is preliminary data.</text>
</comment>
<feature type="region of interest" description="Disordered" evidence="1">
    <location>
        <begin position="301"/>
        <end position="348"/>
    </location>
</feature>
<dbReference type="Gene3D" id="2.30.29.30">
    <property type="entry name" value="Pleckstrin-homology domain (PH domain)/Phosphotyrosine-binding domain (PTB)"/>
    <property type="match status" value="1"/>
</dbReference>
<dbReference type="SMART" id="SM00233">
    <property type="entry name" value="PH"/>
    <property type="match status" value="1"/>
</dbReference>
<feature type="compositionally biased region" description="Polar residues" evidence="1">
    <location>
        <begin position="242"/>
        <end position="257"/>
    </location>
</feature>
<feature type="domain" description="PH" evidence="2">
    <location>
        <begin position="4"/>
        <end position="104"/>
    </location>
</feature>
<dbReference type="PANTHER" id="PTHR12092:SF16">
    <property type="entry name" value="PH DOMAIN-CONTAINING PROTEIN"/>
    <property type="match status" value="1"/>
</dbReference>
<evidence type="ECO:0000259" key="2">
    <source>
        <dbReference type="PROSITE" id="PS50003"/>
    </source>
</evidence>
<dbReference type="OrthoDB" id="73680at2759"/>
<evidence type="ECO:0000313" key="3">
    <source>
        <dbReference type="EMBL" id="KAG2218368.1"/>
    </source>
</evidence>
<feature type="compositionally biased region" description="Low complexity" evidence="1">
    <location>
        <begin position="227"/>
        <end position="241"/>
    </location>
</feature>
<dbReference type="GO" id="GO:0005886">
    <property type="term" value="C:plasma membrane"/>
    <property type="evidence" value="ECO:0007669"/>
    <property type="project" value="TreeGrafter"/>
</dbReference>
<gene>
    <name evidence="3" type="ORF">INT45_012510</name>
</gene>
<dbReference type="GO" id="GO:0030036">
    <property type="term" value="P:actin cytoskeleton organization"/>
    <property type="evidence" value="ECO:0007669"/>
    <property type="project" value="TreeGrafter"/>
</dbReference>
<feature type="compositionally biased region" description="Low complexity" evidence="1">
    <location>
        <begin position="258"/>
        <end position="281"/>
    </location>
</feature>
<feature type="compositionally biased region" description="Polar residues" evidence="1">
    <location>
        <begin position="335"/>
        <end position="348"/>
    </location>
</feature>
<dbReference type="Proteomes" id="UP000646827">
    <property type="component" value="Unassembled WGS sequence"/>
</dbReference>
<dbReference type="SUPFAM" id="SSF50729">
    <property type="entry name" value="PH domain-like"/>
    <property type="match status" value="1"/>
</dbReference>